<dbReference type="SMART" id="SM00507">
    <property type="entry name" value="HNHc"/>
    <property type="match status" value="1"/>
</dbReference>
<dbReference type="CDD" id="cd00085">
    <property type="entry name" value="HNHc"/>
    <property type="match status" value="1"/>
</dbReference>
<organism evidence="2 4">
    <name type="scientific">Natrialba magadii (strain ATCC 43099 / DSM 3394 / CCM 3739 / CIP 104546 / IAM 13178 / JCM 8861 / NBRC 102185 / NCIMB 2190 / MS3)</name>
    <name type="common">Natronobacterium magadii</name>
    <dbReference type="NCBI Taxonomy" id="547559"/>
    <lineage>
        <taxon>Archaea</taxon>
        <taxon>Methanobacteriati</taxon>
        <taxon>Methanobacteriota</taxon>
        <taxon>Stenosarchaea group</taxon>
        <taxon>Halobacteria</taxon>
        <taxon>Halobacteriales</taxon>
        <taxon>Natrialbaceae</taxon>
        <taxon>Natrialba</taxon>
    </lineage>
</organism>
<dbReference type="EMBL" id="CP001932">
    <property type="protein sequence ID" value="ADD03831.1"/>
    <property type="molecule type" value="Genomic_DNA"/>
</dbReference>
<dbReference type="AlphaFoldDB" id="D3SX11"/>
<protein>
    <submittedName>
        <fullName evidence="3">HNH endonuclease</fullName>
    </submittedName>
</protein>
<keyword evidence="3" id="KW-0255">Endonuclease</keyword>
<dbReference type="Proteomes" id="UP000001879">
    <property type="component" value="Chromosome"/>
</dbReference>
<keyword evidence="3" id="KW-0378">Hydrolase</keyword>
<evidence type="ECO:0000313" key="2">
    <source>
        <dbReference type="EMBL" id="ADD03831.1"/>
    </source>
</evidence>
<dbReference type="eggNOG" id="arCOG03898">
    <property type="taxonomic scope" value="Archaea"/>
</dbReference>
<dbReference type="HOGENOM" id="CLU_1801749_0_0_2"/>
<dbReference type="EMBL" id="AOHS01000009">
    <property type="protein sequence ID" value="ELY33494.1"/>
    <property type="molecule type" value="Genomic_DNA"/>
</dbReference>
<evidence type="ECO:0000313" key="5">
    <source>
        <dbReference type="Proteomes" id="UP000011543"/>
    </source>
</evidence>
<dbReference type="GO" id="GO:0003676">
    <property type="term" value="F:nucleic acid binding"/>
    <property type="evidence" value="ECO:0007669"/>
    <property type="project" value="InterPro"/>
</dbReference>
<dbReference type="GO" id="GO:0008270">
    <property type="term" value="F:zinc ion binding"/>
    <property type="evidence" value="ECO:0007669"/>
    <property type="project" value="InterPro"/>
</dbReference>
<dbReference type="InterPro" id="IPR003615">
    <property type="entry name" value="HNH_nuc"/>
</dbReference>
<evidence type="ECO:0000313" key="4">
    <source>
        <dbReference type="Proteomes" id="UP000001879"/>
    </source>
</evidence>
<evidence type="ECO:0000259" key="1">
    <source>
        <dbReference type="SMART" id="SM00507"/>
    </source>
</evidence>
<dbReference type="GO" id="GO:0004519">
    <property type="term" value="F:endonuclease activity"/>
    <property type="evidence" value="ECO:0007669"/>
    <property type="project" value="UniProtKB-KW"/>
</dbReference>
<keyword evidence="4" id="KW-1185">Reference proteome</keyword>
<evidence type="ECO:0000313" key="3">
    <source>
        <dbReference type="EMBL" id="ELY33494.1"/>
    </source>
</evidence>
<feature type="domain" description="HNH nuclease" evidence="1">
    <location>
        <begin position="8"/>
        <end position="62"/>
    </location>
</feature>
<proteinExistence type="predicted"/>
<keyword evidence="3" id="KW-0540">Nuclease</keyword>
<dbReference type="KEGG" id="nmg:Nmag_0239"/>
<dbReference type="PaxDb" id="547559-Nmag_0239"/>
<accession>D3SX11</accession>
<dbReference type="Pfam" id="PF01844">
    <property type="entry name" value="HNH"/>
    <property type="match status" value="1"/>
</dbReference>
<dbReference type="Proteomes" id="UP000011543">
    <property type="component" value="Unassembled WGS sequence"/>
</dbReference>
<dbReference type="OrthoDB" id="11472at2157"/>
<reference evidence="3 5" key="3">
    <citation type="journal article" date="2014" name="PLoS Genet.">
        <title>Phylogenetically driven sequencing of extremely halophilic archaea reveals strategies for static and dynamic osmo-response.</title>
        <authorList>
            <person name="Becker E.A."/>
            <person name="Seitzer P.M."/>
            <person name="Tritt A."/>
            <person name="Larsen D."/>
            <person name="Krusor M."/>
            <person name="Yao A.I."/>
            <person name="Wu D."/>
            <person name="Madern D."/>
            <person name="Eisen J.A."/>
            <person name="Darling A.E."/>
            <person name="Facciotti M.T."/>
        </authorList>
    </citation>
    <scope>NUCLEOTIDE SEQUENCE [LARGE SCALE GENOMIC DNA]</scope>
    <source>
        <strain evidence="5">ATCC 43099 / DSM 3394 / CCM 3739 / CIP 104546 / IAM 13178 / JCM 8861 / NBRC 102185 / NCIMB 2190 / MS3</strain>
        <strain evidence="3">MS-3</strain>
    </source>
</reference>
<reference evidence="2 4" key="2">
    <citation type="journal article" date="2012" name="BMC Genomics">
        <title>A comparative genomics perspective on the genetic content of the alkaliphilic haloarchaeon Natrialba magadii ATCC 43099T.</title>
        <authorList>
            <person name="Siddaramappa S."/>
            <person name="Challacombe J.F."/>
            <person name="Decastro R.E."/>
            <person name="Pfeiffer F."/>
            <person name="Sastre D.E."/>
            <person name="Gimenez M.I."/>
            <person name="Paggi R.A."/>
            <person name="Detter J.C."/>
            <person name="Davenport K.W."/>
            <person name="Goodwin L.A."/>
            <person name="Kyrpides N."/>
            <person name="Tapia R."/>
            <person name="Pitluck S."/>
            <person name="Lucas S."/>
            <person name="Woyke T."/>
            <person name="Maupin-Furlow J.A."/>
        </authorList>
    </citation>
    <scope>NUCLEOTIDE SEQUENCE [LARGE SCALE GENOMIC DNA]</scope>
    <source>
        <strain evidence="2">ATCC 43099</strain>
        <strain evidence="4">ATCC 43099 / DSM 3394 / CCM 3739 / CIP 104546 / IAM 13178 / JCM 8861 / NBRC 102185 / NCIMB 2190 / MS3</strain>
    </source>
</reference>
<reference evidence="2" key="4">
    <citation type="submission" date="2016-09" db="EMBL/GenBank/DDBJ databases">
        <authorList>
            <person name="Pfeiffer F."/>
        </authorList>
    </citation>
    <scope>NUCLEOTIDE SEQUENCE</scope>
    <source>
        <strain evidence="2">ATCC 43099</strain>
    </source>
</reference>
<reference evidence="4" key="1">
    <citation type="submission" date="2010-02" db="EMBL/GenBank/DDBJ databases">
        <title>Complete sequence of chromosome of Natrialba magadii ATCC 43099.</title>
        <authorList>
            <consortium name="US DOE Joint Genome Institute"/>
            <person name="Lucas S."/>
            <person name="Copeland A."/>
            <person name="Lapidus A."/>
            <person name="Cheng J.-F."/>
            <person name="Bruce D."/>
            <person name="Goodwin L."/>
            <person name="Pitluck S."/>
            <person name="Davenport K."/>
            <person name="Saunders E."/>
            <person name="Detter J.C."/>
            <person name="Han C."/>
            <person name="Tapia R."/>
            <person name="Land M."/>
            <person name="Hauser L."/>
            <person name="Kyrpides N."/>
            <person name="Mikhailova N."/>
            <person name="De Castro R.E."/>
            <person name="Maupin-Furlow J.A."/>
            <person name="Woyke T."/>
        </authorList>
    </citation>
    <scope>NUCLEOTIDE SEQUENCE [LARGE SCALE GENOMIC DNA]</scope>
    <source>
        <strain evidence="4">ATCC 43099 / DSM 3394 / CCM 3739 / CIP 104546 / IAM 13178 / JCM 8861 / NBRC 102185 / NCIMB 2190 / MS3</strain>
    </source>
</reference>
<sequence>MIGSKTGDIVAAVRERDRCQCMNCYREEDEVAALDTHHIVPRSHGGSHRLGNLITLCRQCHNAAHGRTMAPRVRFYSLGQMDSDEFGVYREFFDKIDAARFDEEEKCWYIPLGDAQELLDEVGDDTVTDSEKVQAMNDAADFM</sequence>
<gene>
    <name evidence="2" type="ordered locus">Nmag_0239</name>
    <name evidence="3" type="ORF">C500_01640</name>
</gene>
<dbReference type="Gene3D" id="1.10.30.50">
    <property type="match status" value="1"/>
</dbReference>
<dbReference type="PATRIC" id="fig|547559.17.peg.316"/>
<name>D3SX11_NATMM</name>
<dbReference type="InterPro" id="IPR002711">
    <property type="entry name" value="HNH"/>
</dbReference>